<dbReference type="PANTHER" id="PTHR11177:SF360">
    <property type="entry name" value="CHITINASE 4-RELATED"/>
    <property type="match status" value="1"/>
</dbReference>
<dbReference type="GO" id="GO:0005975">
    <property type="term" value="P:carbohydrate metabolic process"/>
    <property type="evidence" value="ECO:0007669"/>
    <property type="project" value="InterPro"/>
</dbReference>
<dbReference type="Proteomes" id="UP001153620">
    <property type="component" value="Chromosome 4"/>
</dbReference>
<sequence length="282" mass="31620">MSSSNVVCYYHGSINVSLLNPHICTHIIYTSIGIDRDGNIKFPYADEIQVLSELNFLEKMRKINEKLKLLISIGDNCEDQQKAFNSMLSSQTSRKNFAKNILGFCRKCNFDGIDINCQFPQKQQSAAFTDLIKRLKELINGALSFDVSLPTEFDVFNFEETVDPQILSVTVNAHAFNAYDIKHISKKVKFINLMTFDMEMPSRELITVDHAVSIWLSHGANLGKLNIGVATYECNDSKTIRSKTNYAKFGGFGGVVIHAFDGDDSSAGFPLIRSAYEAIDEK</sequence>
<reference evidence="3" key="1">
    <citation type="submission" date="2022-01" db="EMBL/GenBank/DDBJ databases">
        <authorList>
            <person name="King R."/>
        </authorList>
    </citation>
    <scope>NUCLEOTIDE SEQUENCE</scope>
</reference>
<dbReference type="OrthoDB" id="5861333at2759"/>
<dbReference type="GO" id="GO:0006032">
    <property type="term" value="P:chitin catabolic process"/>
    <property type="evidence" value="ECO:0007669"/>
    <property type="project" value="TreeGrafter"/>
</dbReference>
<reference evidence="3" key="2">
    <citation type="submission" date="2022-10" db="EMBL/GenBank/DDBJ databases">
        <authorList>
            <consortium name="ENA_rothamsted_submissions"/>
            <consortium name="culmorum"/>
            <person name="King R."/>
        </authorList>
    </citation>
    <scope>NUCLEOTIDE SEQUENCE</scope>
</reference>
<dbReference type="GO" id="GO:0008061">
    <property type="term" value="F:chitin binding"/>
    <property type="evidence" value="ECO:0007669"/>
    <property type="project" value="InterPro"/>
</dbReference>
<dbReference type="EMBL" id="OU895880">
    <property type="protein sequence ID" value="CAG9811325.1"/>
    <property type="molecule type" value="Genomic_DNA"/>
</dbReference>
<dbReference type="PANTHER" id="PTHR11177">
    <property type="entry name" value="CHITINASE"/>
    <property type="match status" value="1"/>
</dbReference>
<dbReference type="InterPro" id="IPR011583">
    <property type="entry name" value="Chitinase_II/V-like_cat"/>
</dbReference>
<dbReference type="GO" id="GO:0005576">
    <property type="term" value="C:extracellular region"/>
    <property type="evidence" value="ECO:0007669"/>
    <property type="project" value="TreeGrafter"/>
</dbReference>
<evidence type="ECO:0000313" key="4">
    <source>
        <dbReference type="Proteomes" id="UP001153620"/>
    </source>
</evidence>
<dbReference type="AlphaFoldDB" id="A0A9N9S8G3"/>
<protein>
    <recommendedName>
        <fullName evidence="2">GH18 domain-containing protein</fullName>
    </recommendedName>
</protein>
<feature type="domain" description="GH18" evidence="2">
    <location>
        <begin position="4"/>
        <end position="282"/>
    </location>
</feature>
<dbReference type="InterPro" id="IPR050314">
    <property type="entry name" value="Glycosyl_Hydrlase_18"/>
</dbReference>
<dbReference type="SUPFAM" id="SSF51445">
    <property type="entry name" value="(Trans)glycosidases"/>
    <property type="match status" value="1"/>
</dbReference>
<keyword evidence="1" id="KW-0732">Signal</keyword>
<gene>
    <name evidence="3" type="ORF">CHIRRI_LOCUS14134</name>
</gene>
<evidence type="ECO:0000313" key="3">
    <source>
        <dbReference type="EMBL" id="CAG9811325.1"/>
    </source>
</evidence>
<dbReference type="InterPro" id="IPR001223">
    <property type="entry name" value="Glyco_hydro18_cat"/>
</dbReference>
<dbReference type="SMART" id="SM00636">
    <property type="entry name" value="Glyco_18"/>
    <property type="match status" value="1"/>
</dbReference>
<proteinExistence type="predicted"/>
<evidence type="ECO:0000256" key="1">
    <source>
        <dbReference type="ARBA" id="ARBA00022729"/>
    </source>
</evidence>
<evidence type="ECO:0000259" key="2">
    <source>
        <dbReference type="PROSITE" id="PS51910"/>
    </source>
</evidence>
<dbReference type="PROSITE" id="PS51910">
    <property type="entry name" value="GH18_2"/>
    <property type="match status" value="1"/>
</dbReference>
<name>A0A9N9S8G3_9DIPT</name>
<dbReference type="Gene3D" id="3.20.20.80">
    <property type="entry name" value="Glycosidases"/>
    <property type="match status" value="1"/>
</dbReference>
<dbReference type="Pfam" id="PF00704">
    <property type="entry name" value="Glyco_hydro_18"/>
    <property type="match status" value="1"/>
</dbReference>
<accession>A0A9N9S8G3</accession>
<dbReference type="InterPro" id="IPR017853">
    <property type="entry name" value="GH"/>
</dbReference>
<keyword evidence="4" id="KW-1185">Reference proteome</keyword>
<dbReference type="GO" id="GO:0004568">
    <property type="term" value="F:chitinase activity"/>
    <property type="evidence" value="ECO:0007669"/>
    <property type="project" value="TreeGrafter"/>
</dbReference>
<organism evidence="3 4">
    <name type="scientific">Chironomus riparius</name>
    <dbReference type="NCBI Taxonomy" id="315576"/>
    <lineage>
        <taxon>Eukaryota</taxon>
        <taxon>Metazoa</taxon>
        <taxon>Ecdysozoa</taxon>
        <taxon>Arthropoda</taxon>
        <taxon>Hexapoda</taxon>
        <taxon>Insecta</taxon>
        <taxon>Pterygota</taxon>
        <taxon>Neoptera</taxon>
        <taxon>Endopterygota</taxon>
        <taxon>Diptera</taxon>
        <taxon>Nematocera</taxon>
        <taxon>Chironomoidea</taxon>
        <taxon>Chironomidae</taxon>
        <taxon>Chironominae</taxon>
        <taxon>Chironomus</taxon>
    </lineage>
</organism>